<protein>
    <submittedName>
        <fullName evidence="1">Uncharacterized protein</fullName>
    </submittedName>
</protein>
<dbReference type="Proteomes" id="UP000192140">
    <property type="component" value="Unassembled WGS sequence"/>
</dbReference>
<proteinExistence type="predicted"/>
<gene>
    <name evidence="1" type="ORF">AGR7A_Cc290896</name>
</gene>
<evidence type="ECO:0000313" key="1">
    <source>
        <dbReference type="EMBL" id="CVI57135.1"/>
    </source>
</evidence>
<organism evidence="1 2">
    <name type="scientific">Agrobacterium deltaense NCPPB 1641</name>
    <dbReference type="NCBI Taxonomy" id="1183425"/>
    <lineage>
        <taxon>Bacteria</taxon>
        <taxon>Pseudomonadati</taxon>
        <taxon>Pseudomonadota</taxon>
        <taxon>Alphaproteobacteria</taxon>
        <taxon>Hyphomicrobiales</taxon>
        <taxon>Rhizobiaceae</taxon>
        <taxon>Rhizobium/Agrobacterium group</taxon>
        <taxon>Agrobacterium</taxon>
    </lineage>
</organism>
<accession>A0A1S7TR93</accession>
<keyword evidence="2" id="KW-1185">Reference proteome</keyword>
<comment type="caution">
    <text evidence="1">The sequence shown here is derived from an EMBL/GenBank/DDBJ whole genome shotgun (WGS) entry which is preliminary data.</text>
</comment>
<name>A0A1S7TR93_9HYPH</name>
<dbReference type="EMBL" id="FCNP01000022">
    <property type="protein sequence ID" value="CVI57135.1"/>
    <property type="molecule type" value="Genomic_DNA"/>
</dbReference>
<dbReference type="AlphaFoldDB" id="A0A1S7TR93"/>
<sequence length="61" mass="6783">MLVTGIQSTRVCAEGEAFQPKDLVWLDSCDEHRNEGRVGCVRKTAYVAFGSNPDFQAFFLA</sequence>
<evidence type="ECO:0000313" key="2">
    <source>
        <dbReference type="Proteomes" id="UP000192140"/>
    </source>
</evidence>
<reference evidence="1" key="1">
    <citation type="submission" date="2016-01" db="EMBL/GenBank/DDBJ databases">
        <authorList>
            <person name="Regsiter A."/>
            <person name="william w."/>
        </authorList>
    </citation>
    <scope>NUCLEOTIDE SEQUENCE</scope>
    <source>
        <strain evidence="1">NCPPB 1641</strain>
    </source>
</reference>